<keyword evidence="1" id="KW-0489">Methyltransferase</keyword>
<evidence type="ECO:0000313" key="5">
    <source>
        <dbReference type="Proteomes" id="UP000178114"/>
    </source>
</evidence>
<dbReference type="PANTHER" id="PTHR43861">
    <property type="entry name" value="TRANS-ACONITATE 2-METHYLTRANSFERASE-RELATED"/>
    <property type="match status" value="1"/>
</dbReference>
<dbReference type="GO" id="GO:0032259">
    <property type="term" value="P:methylation"/>
    <property type="evidence" value="ECO:0007669"/>
    <property type="project" value="UniProtKB-KW"/>
</dbReference>
<dbReference type="InterPro" id="IPR029063">
    <property type="entry name" value="SAM-dependent_MTases_sf"/>
</dbReference>
<evidence type="ECO:0000256" key="1">
    <source>
        <dbReference type="ARBA" id="ARBA00022603"/>
    </source>
</evidence>
<comment type="caution">
    <text evidence="4">The sequence shown here is derived from an EMBL/GenBank/DDBJ whole genome shotgun (WGS) entry which is preliminary data.</text>
</comment>
<dbReference type="CDD" id="cd02440">
    <property type="entry name" value="AdoMet_MTases"/>
    <property type="match status" value="1"/>
</dbReference>
<dbReference type="Proteomes" id="UP000178114">
    <property type="component" value="Unassembled WGS sequence"/>
</dbReference>
<dbReference type="SUPFAM" id="SSF53335">
    <property type="entry name" value="S-adenosyl-L-methionine-dependent methyltransferases"/>
    <property type="match status" value="1"/>
</dbReference>
<protein>
    <recommendedName>
        <fullName evidence="3">Methyltransferase domain-containing protein</fullName>
    </recommendedName>
</protein>
<proteinExistence type="predicted"/>
<keyword evidence="2" id="KW-0808">Transferase</keyword>
<dbReference type="Pfam" id="PF13649">
    <property type="entry name" value="Methyltransf_25"/>
    <property type="match status" value="1"/>
</dbReference>
<evidence type="ECO:0000313" key="4">
    <source>
        <dbReference type="EMBL" id="OGF81662.1"/>
    </source>
</evidence>
<dbReference type="GO" id="GO:0008168">
    <property type="term" value="F:methyltransferase activity"/>
    <property type="evidence" value="ECO:0007669"/>
    <property type="project" value="UniProtKB-KW"/>
</dbReference>
<name>A0A1F5X1A3_9BACT</name>
<evidence type="ECO:0000259" key="3">
    <source>
        <dbReference type="Pfam" id="PF13649"/>
    </source>
</evidence>
<dbReference type="AlphaFoldDB" id="A0A1F5X1A3"/>
<dbReference type="EMBL" id="MFID01000007">
    <property type="protein sequence ID" value="OGF81662.1"/>
    <property type="molecule type" value="Genomic_DNA"/>
</dbReference>
<dbReference type="STRING" id="1798351.A2930_04155"/>
<dbReference type="PANTHER" id="PTHR43861:SF1">
    <property type="entry name" value="TRANS-ACONITATE 2-METHYLTRANSFERASE"/>
    <property type="match status" value="1"/>
</dbReference>
<sequence length="189" mass="21757">MKDHHGDTWWFEGTDKYLSFFKPNAFILDIGCGAGEKSKYLAKKGFDVTGIDFSEEMIKLAKEQVPAGKFFVKDIKFPLNFEKSFDGVFAQAVLLHIPKNEIVNVLKNIITPLKSKGYFYAAVKELKQGDKDEKIVKENDYGYDYERFFSYFTLDELKKHIQDIGLKIVYGNVVPFGKTNWIQIIAKKS</sequence>
<evidence type="ECO:0000256" key="2">
    <source>
        <dbReference type="ARBA" id="ARBA00022679"/>
    </source>
</evidence>
<gene>
    <name evidence="4" type="ORF">A2930_04155</name>
</gene>
<accession>A0A1F5X1A3</accession>
<dbReference type="InterPro" id="IPR041698">
    <property type="entry name" value="Methyltransf_25"/>
</dbReference>
<feature type="domain" description="Methyltransferase" evidence="3">
    <location>
        <begin position="27"/>
        <end position="117"/>
    </location>
</feature>
<dbReference type="Gene3D" id="3.40.50.150">
    <property type="entry name" value="Vaccinia Virus protein VP39"/>
    <property type="match status" value="1"/>
</dbReference>
<organism evidence="4 5">
    <name type="scientific">Candidatus Giovannonibacteria bacterium RIFCSPLOWO2_01_FULL_45_34</name>
    <dbReference type="NCBI Taxonomy" id="1798351"/>
    <lineage>
        <taxon>Bacteria</taxon>
        <taxon>Candidatus Giovannoniibacteriota</taxon>
    </lineage>
</organism>
<reference evidence="4 5" key="1">
    <citation type="journal article" date="2016" name="Nat. Commun.">
        <title>Thousands of microbial genomes shed light on interconnected biogeochemical processes in an aquifer system.</title>
        <authorList>
            <person name="Anantharaman K."/>
            <person name="Brown C.T."/>
            <person name="Hug L.A."/>
            <person name="Sharon I."/>
            <person name="Castelle C.J."/>
            <person name="Probst A.J."/>
            <person name="Thomas B.C."/>
            <person name="Singh A."/>
            <person name="Wilkins M.J."/>
            <person name="Karaoz U."/>
            <person name="Brodie E.L."/>
            <person name="Williams K.H."/>
            <person name="Hubbard S.S."/>
            <person name="Banfield J.F."/>
        </authorList>
    </citation>
    <scope>NUCLEOTIDE SEQUENCE [LARGE SCALE GENOMIC DNA]</scope>
</reference>